<evidence type="ECO:0000313" key="2">
    <source>
        <dbReference type="Proteomes" id="UP000642809"/>
    </source>
</evidence>
<reference evidence="1" key="1">
    <citation type="journal article" date="2014" name="Int. J. Syst. Evol. Microbiol.">
        <title>Complete genome sequence of Corynebacterium casei LMG S-19264T (=DSM 44701T), isolated from a smear-ripened cheese.</title>
        <authorList>
            <consortium name="US DOE Joint Genome Institute (JGI-PGF)"/>
            <person name="Walter F."/>
            <person name="Albersmeier A."/>
            <person name="Kalinowski J."/>
            <person name="Ruckert C."/>
        </authorList>
    </citation>
    <scope>NUCLEOTIDE SEQUENCE</scope>
    <source>
        <strain evidence="1">KCTC 23224</strain>
    </source>
</reference>
<comment type="caution">
    <text evidence="1">The sequence shown here is derived from an EMBL/GenBank/DDBJ whole genome shotgun (WGS) entry which is preliminary data.</text>
</comment>
<reference evidence="1" key="2">
    <citation type="submission" date="2020-09" db="EMBL/GenBank/DDBJ databases">
        <authorList>
            <person name="Sun Q."/>
            <person name="Kim S."/>
        </authorList>
    </citation>
    <scope>NUCLEOTIDE SEQUENCE</scope>
    <source>
        <strain evidence="1">KCTC 23224</strain>
    </source>
</reference>
<dbReference type="AlphaFoldDB" id="A0A8J3CWW1"/>
<sequence>MAVSRVARRVKEGGHHIPEDVIRRKYKSGLENFFRLFLPKVDNWLFVNNSGDTYEIVAEGGVDGVTINNREIWEGLKQTHYGE</sequence>
<protein>
    <submittedName>
        <fullName evidence="1">Uncharacterized protein</fullName>
    </submittedName>
</protein>
<proteinExistence type="predicted"/>
<dbReference type="PANTHER" id="PTHR39206:SF1">
    <property type="entry name" value="SLL8004 PROTEIN"/>
    <property type="match status" value="1"/>
</dbReference>
<organism evidence="1 2">
    <name type="scientific">Mongoliitalea lutea</name>
    <dbReference type="NCBI Taxonomy" id="849756"/>
    <lineage>
        <taxon>Bacteria</taxon>
        <taxon>Pseudomonadati</taxon>
        <taxon>Bacteroidota</taxon>
        <taxon>Cytophagia</taxon>
        <taxon>Cytophagales</taxon>
        <taxon>Cyclobacteriaceae</taxon>
        <taxon>Mongoliitalea</taxon>
    </lineage>
</organism>
<name>A0A8J3CWW1_9BACT</name>
<keyword evidence="2" id="KW-1185">Reference proteome</keyword>
<dbReference type="PANTHER" id="PTHR39206">
    <property type="entry name" value="SLL8004 PROTEIN"/>
    <property type="match status" value="1"/>
</dbReference>
<gene>
    <name evidence="1" type="ORF">GCM10008106_22580</name>
</gene>
<accession>A0A8J3CWW1</accession>
<dbReference type="Proteomes" id="UP000642809">
    <property type="component" value="Unassembled WGS sequence"/>
</dbReference>
<dbReference type="RefSeq" id="WP_229800603.1">
    <property type="nucleotide sequence ID" value="NZ_BMYF01000013.1"/>
</dbReference>
<evidence type="ECO:0000313" key="1">
    <source>
        <dbReference type="EMBL" id="GHB40944.1"/>
    </source>
</evidence>
<dbReference type="EMBL" id="BMYF01000013">
    <property type="protein sequence ID" value="GHB40944.1"/>
    <property type="molecule type" value="Genomic_DNA"/>
</dbReference>